<evidence type="ECO:0000256" key="1">
    <source>
        <dbReference type="SAM" id="Coils"/>
    </source>
</evidence>
<dbReference type="Proteomes" id="UP000530514">
    <property type="component" value="Unassembled WGS sequence"/>
</dbReference>
<dbReference type="RefSeq" id="WP_033099657.1">
    <property type="nucleotide sequence ID" value="NZ_JACEIP010000005.1"/>
</dbReference>
<feature type="coiled-coil region" evidence="1">
    <location>
        <begin position="132"/>
        <end position="159"/>
    </location>
</feature>
<keyword evidence="1" id="KW-0175">Coiled coil</keyword>
<dbReference type="InterPro" id="IPR050361">
    <property type="entry name" value="MPP/UQCRC_Complex"/>
</dbReference>
<organism evidence="3 4">
    <name type="scientific">Thermoactinomyces daqus</name>
    <dbReference type="NCBI Taxonomy" id="1329516"/>
    <lineage>
        <taxon>Bacteria</taxon>
        <taxon>Bacillati</taxon>
        <taxon>Bacillota</taxon>
        <taxon>Bacilli</taxon>
        <taxon>Bacillales</taxon>
        <taxon>Thermoactinomycetaceae</taxon>
        <taxon>Thermoactinomyces</taxon>
    </lineage>
</organism>
<dbReference type="GO" id="GO:0046872">
    <property type="term" value="F:metal ion binding"/>
    <property type="evidence" value="ECO:0007669"/>
    <property type="project" value="InterPro"/>
</dbReference>
<dbReference type="SUPFAM" id="SSF63411">
    <property type="entry name" value="LuxS/MPP-like metallohydrolase"/>
    <property type="match status" value="2"/>
</dbReference>
<gene>
    <name evidence="3" type="ORF">H1164_04990</name>
</gene>
<comment type="caution">
    <text evidence="3">The sequence shown here is derived from an EMBL/GenBank/DDBJ whole genome shotgun (WGS) entry which is preliminary data.</text>
</comment>
<proteinExistence type="predicted"/>
<name>A0A7W1X918_9BACL</name>
<feature type="coiled-coil region" evidence="1">
    <location>
        <begin position="352"/>
        <end position="406"/>
    </location>
</feature>
<feature type="domain" description="Peptidase M16 C-terminal" evidence="2">
    <location>
        <begin position="185"/>
        <end position="362"/>
    </location>
</feature>
<dbReference type="PANTHER" id="PTHR11851">
    <property type="entry name" value="METALLOPROTEASE"/>
    <property type="match status" value="1"/>
</dbReference>
<dbReference type="Gene3D" id="3.30.830.10">
    <property type="entry name" value="Metalloenzyme, LuxS/M16 peptidase-like"/>
    <property type="match status" value="2"/>
</dbReference>
<dbReference type="AlphaFoldDB" id="A0A7W1X918"/>
<dbReference type="PANTHER" id="PTHR11851:SF186">
    <property type="entry name" value="INACTIVE METALLOPROTEASE YMFF-RELATED"/>
    <property type="match status" value="1"/>
</dbReference>
<sequence>MSTIQFETVSIGDVRVHVCSSEKFKTTALLAFIAQELKPEYVTKTALLPSVLQRGTASYPTTIELRRKLDSFYGATLFGDVFKRGERHLIQIGMEIANERYLSEKKSLLDEGINLFSEALFSPHLEQGGFKASYVEAEKKNLKQKIESLQDDKIRYASQRMVEEMCKGEPYALFNHGRIEDLPQIDAQNLYTYYQEVIQTCPIDIYCVGNVSADDVVKRLERNIGDSLRQRRKTLAVPSAVHSAARKEKTVIDRLNVKQGKLNLGCRTNVTIQDDDYPALMMYNGIFGGFPHSKLFLNVREKASLAYYCSSRLESHKGLLIIQSGIEISNFEKAVDIIKKQLAAMQQGDISDKELDQTKATLSNQLKEQQDRSFELIHFHFNQSVLSGRERTLEALLHDLEQVRKEDITRVAEKIQLETIYFLRDQEGNANAKN</sequence>
<keyword evidence="4" id="KW-1185">Reference proteome</keyword>
<dbReference type="InterPro" id="IPR007863">
    <property type="entry name" value="Peptidase_M16_C"/>
</dbReference>
<evidence type="ECO:0000313" key="3">
    <source>
        <dbReference type="EMBL" id="MBA4542257.1"/>
    </source>
</evidence>
<accession>A0A7W1X918</accession>
<evidence type="ECO:0000313" key="4">
    <source>
        <dbReference type="Proteomes" id="UP000530514"/>
    </source>
</evidence>
<dbReference type="OrthoDB" id="9762085at2"/>
<protein>
    <submittedName>
        <fullName evidence="3">Insulinase family protein</fullName>
    </submittedName>
</protein>
<dbReference type="NCBIfam" id="NF047422">
    <property type="entry name" value="YfmF_fam"/>
    <property type="match status" value="1"/>
</dbReference>
<reference evidence="3 4" key="1">
    <citation type="submission" date="2020-07" db="EMBL/GenBank/DDBJ databases">
        <authorList>
            <person name="Feng H."/>
        </authorList>
    </citation>
    <scope>NUCLEOTIDE SEQUENCE [LARGE SCALE GENOMIC DNA]</scope>
    <source>
        <strain evidence="4">s-11</strain>
    </source>
</reference>
<dbReference type="InterPro" id="IPR011249">
    <property type="entry name" value="Metalloenz_LuxS/M16"/>
</dbReference>
<dbReference type="Pfam" id="PF05193">
    <property type="entry name" value="Peptidase_M16_C"/>
    <property type="match status" value="1"/>
</dbReference>
<evidence type="ECO:0000259" key="2">
    <source>
        <dbReference type="Pfam" id="PF05193"/>
    </source>
</evidence>
<dbReference type="EMBL" id="JACEIP010000005">
    <property type="protein sequence ID" value="MBA4542257.1"/>
    <property type="molecule type" value="Genomic_DNA"/>
</dbReference>